<name>A0A8T9MZG3_9NEIS</name>
<organism evidence="2 3">
    <name type="scientific">Conchiformibius kuhniae</name>
    <dbReference type="NCBI Taxonomy" id="211502"/>
    <lineage>
        <taxon>Bacteria</taxon>
        <taxon>Pseudomonadati</taxon>
        <taxon>Pseudomonadota</taxon>
        <taxon>Betaproteobacteria</taxon>
        <taxon>Neisseriales</taxon>
        <taxon>Neisseriaceae</taxon>
        <taxon>Conchiformibius</taxon>
    </lineage>
</organism>
<dbReference type="AlphaFoldDB" id="A0A8T9MZG3"/>
<dbReference type="PANTHER" id="PTHR35535:SF2">
    <property type="entry name" value="DUF306 DOMAIN-CONTAINING PROTEIN"/>
    <property type="match status" value="1"/>
</dbReference>
<evidence type="ECO:0000313" key="3">
    <source>
        <dbReference type="Proteomes" id="UP000831534"/>
    </source>
</evidence>
<proteinExistence type="predicted"/>
<dbReference type="EMBL" id="CP091521">
    <property type="protein sequence ID" value="UOP05592.1"/>
    <property type="molecule type" value="Genomic_DNA"/>
</dbReference>
<dbReference type="InterPro" id="IPR038670">
    <property type="entry name" value="HslJ-like_sf"/>
</dbReference>
<dbReference type="InterPro" id="IPR005184">
    <property type="entry name" value="DUF306_Meta_HslJ"/>
</dbReference>
<gene>
    <name evidence="2" type="ORF">LVJ77_05725</name>
</gene>
<dbReference type="KEGG" id="ckh:LVJ77_05725"/>
<dbReference type="RefSeq" id="WP_051255644.1">
    <property type="nucleotide sequence ID" value="NZ_CP091521.1"/>
</dbReference>
<sequence>MKHLVLTGAVAALCACAPAPKNPPQTAANPAALQRVWMLTAMPGFNKAQLTAAQAQMDWRKLPRAGAYLGCNRLMFEAKPQADGSVSFGGIASTRMACPDLAAMEGGFARLLPQMNAYRVEGHHLILRGAAGEMRFVAQDWD</sequence>
<keyword evidence="3" id="KW-1185">Reference proteome</keyword>
<feature type="domain" description="DUF306" evidence="1">
    <location>
        <begin position="33"/>
        <end position="133"/>
    </location>
</feature>
<reference evidence="2" key="1">
    <citation type="journal article" date="2022" name="Res Sq">
        <title>Evolution of multicellular longitudinally dividing oral cavity symbionts (Neisseriaceae).</title>
        <authorList>
            <person name="Nyongesa S."/>
            <person name="Weber P."/>
            <person name="Bernet E."/>
            <person name="Pullido F."/>
            <person name="Nieckarz M."/>
            <person name="Delaby M."/>
            <person name="Nieves C."/>
            <person name="Viehboeck T."/>
            <person name="Krause N."/>
            <person name="Rivera-Millot A."/>
            <person name="Nakamura A."/>
            <person name="Vischer N."/>
            <person name="VanNieuwenhze M."/>
            <person name="Brun Y."/>
            <person name="Cava F."/>
            <person name="Bulgheresi S."/>
            <person name="Veyrier F."/>
        </authorList>
    </citation>
    <scope>NUCLEOTIDE SEQUENCE</scope>
    <source>
        <strain evidence="2">17694</strain>
    </source>
</reference>
<dbReference type="Pfam" id="PF03724">
    <property type="entry name" value="META"/>
    <property type="match status" value="1"/>
</dbReference>
<dbReference type="InterPro" id="IPR053147">
    <property type="entry name" value="Hsp_HslJ-like"/>
</dbReference>
<reference evidence="2" key="2">
    <citation type="submission" date="2024-09" db="EMBL/GenBank/DDBJ databases">
        <authorList>
            <person name="Veyrier F.J."/>
        </authorList>
    </citation>
    <scope>NUCLEOTIDE SEQUENCE</scope>
    <source>
        <strain evidence="2">17694</strain>
    </source>
</reference>
<evidence type="ECO:0000313" key="2">
    <source>
        <dbReference type="EMBL" id="UOP05592.1"/>
    </source>
</evidence>
<dbReference type="Proteomes" id="UP000831534">
    <property type="component" value="Chromosome"/>
</dbReference>
<accession>A0A8T9MZG3</accession>
<protein>
    <submittedName>
        <fullName evidence="2">META domain-containing protein</fullName>
    </submittedName>
</protein>
<dbReference type="Gene3D" id="2.40.128.270">
    <property type="match status" value="1"/>
</dbReference>
<dbReference type="PANTHER" id="PTHR35535">
    <property type="entry name" value="HEAT SHOCK PROTEIN HSLJ"/>
    <property type="match status" value="1"/>
</dbReference>
<dbReference type="PROSITE" id="PS51257">
    <property type="entry name" value="PROKAR_LIPOPROTEIN"/>
    <property type="match status" value="1"/>
</dbReference>
<evidence type="ECO:0000259" key="1">
    <source>
        <dbReference type="Pfam" id="PF03724"/>
    </source>
</evidence>